<dbReference type="EMBL" id="FUWZ01000003">
    <property type="protein sequence ID" value="SKA30002.1"/>
    <property type="molecule type" value="Genomic_DNA"/>
</dbReference>
<reference evidence="2" key="1">
    <citation type="submission" date="2017-02" db="EMBL/GenBank/DDBJ databases">
        <authorList>
            <person name="Varghese N."/>
            <person name="Submissions S."/>
        </authorList>
    </citation>
    <scope>NUCLEOTIDE SEQUENCE [LARGE SCALE GENOMIC DNA]</scope>
    <source>
        <strain evidence="2">DSM 22224</strain>
    </source>
</reference>
<organism evidence="1 2">
    <name type="scientific">Chitinophaga eiseniae</name>
    <dbReference type="NCBI Taxonomy" id="634771"/>
    <lineage>
        <taxon>Bacteria</taxon>
        <taxon>Pseudomonadati</taxon>
        <taxon>Bacteroidota</taxon>
        <taxon>Chitinophagia</taxon>
        <taxon>Chitinophagales</taxon>
        <taxon>Chitinophagaceae</taxon>
        <taxon>Chitinophaga</taxon>
    </lineage>
</organism>
<protein>
    <submittedName>
        <fullName evidence="1">Uncharacterized protein</fullName>
    </submittedName>
</protein>
<sequence>MRLIGTEKAKEIRAVLRGENVKGICSDLYKQGIITSPRDQTVWEVLRGDSRKIDTLEAVVKEARRLKAERAARIAKI</sequence>
<evidence type="ECO:0000313" key="1">
    <source>
        <dbReference type="EMBL" id="SKA30002.1"/>
    </source>
</evidence>
<dbReference type="AlphaFoldDB" id="A0A1T4SP89"/>
<dbReference type="STRING" id="634771.SAMN04488128_103201"/>
<gene>
    <name evidence="1" type="ORF">SAMN04488128_103201</name>
</gene>
<keyword evidence="2" id="KW-1185">Reference proteome</keyword>
<accession>A0A1T4SP89</accession>
<dbReference type="Proteomes" id="UP000190367">
    <property type="component" value="Unassembled WGS sequence"/>
</dbReference>
<evidence type="ECO:0000313" key="2">
    <source>
        <dbReference type="Proteomes" id="UP000190367"/>
    </source>
</evidence>
<proteinExistence type="predicted"/>
<name>A0A1T4SP89_9BACT</name>